<sequence>MEDVPFGEMKPSFQKILDVARCAICLETVRPEIVQCVKGHLLCGECRRGLRHCPTCRQPFSSAELSLVLRQMLDALPKRCKYTNCKIYLKHADDHEKWCGFQPTSCKINLCHWTGPSRDIFSHIRKKHPTTWIMKAMNKTAFLPNFDNLQNSKRFIPIIAHGQFFWGEGLCDYDKEMLMMTYHLVPSGNKPMDDYLIEMSFTSRDSFIMVKFKFDFEQNKVKNSVFVPRHSLSNFVDEHGRLQFQLFIMKQQREVPRQNNKMFD</sequence>
<dbReference type="GO" id="GO:0043161">
    <property type="term" value="P:proteasome-mediated ubiquitin-dependent protein catabolic process"/>
    <property type="evidence" value="ECO:0007669"/>
    <property type="project" value="TreeGrafter"/>
</dbReference>
<dbReference type="InterPro" id="IPR004162">
    <property type="entry name" value="SINA-like_animal"/>
</dbReference>
<dbReference type="GO" id="GO:0061630">
    <property type="term" value="F:ubiquitin protein ligase activity"/>
    <property type="evidence" value="ECO:0007669"/>
    <property type="project" value="TreeGrafter"/>
</dbReference>
<evidence type="ECO:0000256" key="1">
    <source>
        <dbReference type="ARBA" id="ARBA00022723"/>
    </source>
</evidence>
<dbReference type="SUPFAM" id="SSF49599">
    <property type="entry name" value="TRAF domain-like"/>
    <property type="match status" value="1"/>
</dbReference>
<dbReference type="EMBL" id="GEBQ01024500">
    <property type="protein sequence ID" value="JAT15477.1"/>
    <property type="molecule type" value="Transcribed_RNA"/>
</dbReference>
<dbReference type="Pfam" id="PF21361">
    <property type="entry name" value="Sina_ZnF"/>
    <property type="match status" value="1"/>
</dbReference>
<dbReference type="AlphaFoldDB" id="A0A1B6KVK6"/>
<keyword evidence="2 4" id="KW-0863">Zinc-finger</keyword>
<proteinExistence type="predicted"/>
<accession>A0A1B6KVK6</accession>
<evidence type="ECO:0000256" key="2">
    <source>
        <dbReference type="ARBA" id="ARBA00022771"/>
    </source>
</evidence>
<dbReference type="PANTHER" id="PTHR45877">
    <property type="entry name" value="E3 UBIQUITIN-PROTEIN LIGASE SIAH2"/>
    <property type="match status" value="1"/>
</dbReference>
<evidence type="ECO:0000256" key="3">
    <source>
        <dbReference type="ARBA" id="ARBA00022833"/>
    </source>
</evidence>
<keyword evidence="3" id="KW-0862">Zinc</keyword>
<dbReference type="GO" id="GO:0005737">
    <property type="term" value="C:cytoplasm"/>
    <property type="evidence" value="ECO:0007669"/>
    <property type="project" value="TreeGrafter"/>
</dbReference>
<dbReference type="GO" id="GO:0031624">
    <property type="term" value="F:ubiquitin conjugating enzyme binding"/>
    <property type="evidence" value="ECO:0007669"/>
    <property type="project" value="TreeGrafter"/>
</dbReference>
<dbReference type="Gene3D" id="3.30.40.10">
    <property type="entry name" value="Zinc/RING finger domain, C3HC4 (zinc finger)"/>
    <property type="match status" value="2"/>
</dbReference>
<gene>
    <name evidence="6" type="ORF">g.30486</name>
</gene>
<evidence type="ECO:0000256" key="4">
    <source>
        <dbReference type="PROSITE-ProRule" id="PRU00175"/>
    </source>
</evidence>
<feature type="domain" description="RING-type" evidence="5">
    <location>
        <begin position="22"/>
        <end position="57"/>
    </location>
</feature>
<dbReference type="SUPFAM" id="SSF57850">
    <property type="entry name" value="RING/U-box"/>
    <property type="match status" value="1"/>
</dbReference>
<keyword evidence="1" id="KW-0479">Metal-binding</keyword>
<dbReference type="GO" id="GO:0016567">
    <property type="term" value="P:protein ubiquitination"/>
    <property type="evidence" value="ECO:0007669"/>
    <property type="project" value="UniProtKB-UniPathway"/>
</dbReference>
<dbReference type="InterPro" id="IPR049548">
    <property type="entry name" value="Sina-like_RING"/>
</dbReference>
<dbReference type="InterPro" id="IPR001841">
    <property type="entry name" value="Znf_RING"/>
</dbReference>
<evidence type="ECO:0000313" key="6">
    <source>
        <dbReference type="EMBL" id="JAT15477.1"/>
    </source>
</evidence>
<dbReference type="GO" id="GO:0008270">
    <property type="term" value="F:zinc ion binding"/>
    <property type="evidence" value="ECO:0007669"/>
    <property type="project" value="UniProtKB-KW"/>
</dbReference>
<dbReference type="InterPro" id="IPR013083">
    <property type="entry name" value="Znf_RING/FYVE/PHD"/>
</dbReference>
<dbReference type="UniPathway" id="UPA00143"/>
<dbReference type="Pfam" id="PF21362">
    <property type="entry name" value="Sina_RING"/>
    <property type="match status" value="1"/>
</dbReference>
<name>A0A1B6KVK6_9HEMI</name>
<evidence type="ECO:0000259" key="5">
    <source>
        <dbReference type="PROSITE" id="PS50089"/>
    </source>
</evidence>
<protein>
    <recommendedName>
        <fullName evidence="5">RING-type domain-containing protein</fullName>
    </recommendedName>
</protein>
<dbReference type="PANTHER" id="PTHR45877:SF2">
    <property type="entry name" value="E3 UBIQUITIN-PROTEIN LIGASE SINA-RELATED"/>
    <property type="match status" value="1"/>
</dbReference>
<reference evidence="6" key="1">
    <citation type="submission" date="2015-11" db="EMBL/GenBank/DDBJ databases">
        <title>De novo transcriptome assembly of four potential Pierce s Disease insect vectors from Arizona vineyards.</title>
        <authorList>
            <person name="Tassone E.E."/>
        </authorList>
    </citation>
    <scope>NUCLEOTIDE SEQUENCE</scope>
</reference>
<dbReference type="PROSITE" id="PS50089">
    <property type="entry name" value="ZF_RING_2"/>
    <property type="match status" value="1"/>
</dbReference>
<organism evidence="6">
    <name type="scientific">Graphocephala atropunctata</name>
    <dbReference type="NCBI Taxonomy" id="36148"/>
    <lineage>
        <taxon>Eukaryota</taxon>
        <taxon>Metazoa</taxon>
        <taxon>Ecdysozoa</taxon>
        <taxon>Arthropoda</taxon>
        <taxon>Hexapoda</taxon>
        <taxon>Insecta</taxon>
        <taxon>Pterygota</taxon>
        <taxon>Neoptera</taxon>
        <taxon>Paraneoptera</taxon>
        <taxon>Hemiptera</taxon>
        <taxon>Auchenorrhyncha</taxon>
        <taxon>Membracoidea</taxon>
        <taxon>Cicadellidae</taxon>
        <taxon>Cicadellinae</taxon>
        <taxon>Cicadellini</taxon>
        <taxon>Graphocephala</taxon>
    </lineage>
</organism>